<feature type="compositionally biased region" description="Basic and acidic residues" evidence="1">
    <location>
        <begin position="91"/>
        <end position="103"/>
    </location>
</feature>
<name>A0A9N7UM86_PLEPL</name>
<dbReference type="Proteomes" id="UP001153269">
    <property type="component" value="Unassembled WGS sequence"/>
</dbReference>
<feature type="compositionally biased region" description="Polar residues" evidence="1">
    <location>
        <begin position="120"/>
        <end position="129"/>
    </location>
</feature>
<evidence type="ECO:0000256" key="1">
    <source>
        <dbReference type="SAM" id="MobiDB-lite"/>
    </source>
</evidence>
<feature type="compositionally biased region" description="Polar residues" evidence="1">
    <location>
        <begin position="31"/>
        <end position="40"/>
    </location>
</feature>
<reference evidence="2" key="1">
    <citation type="submission" date="2020-03" db="EMBL/GenBank/DDBJ databases">
        <authorList>
            <person name="Weist P."/>
        </authorList>
    </citation>
    <scope>NUCLEOTIDE SEQUENCE</scope>
</reference>
<feature type="compositionally biased region" description="Basic and acidic residues" evidence="1">
    <location>
        <begin position="132"/>
        <end position="141"/>
    </location>
</feature>
<keyword evidence="3" id="KW-1185">Reference proteome</keyword>
<feature type="compositionally biased region" description="Polar residues" evidence="1">
    <location>
        <begin position="15"/>
        <end position="24"/>
    </location>
</feature>
<dbReference type="EMBL" id="CADEAL010001483">
    <property type="protein sequence ID" value="CAB1432852.1"/>
    <property type="molecule type" value="Genomic_DNA"/>
</dbReference>
<comment type="caution">
    <text evidence="2">The sequence shown here is derived from an EMBL/GenBank/DDBJ whole genome shotgun (WGS) entry which is preliminary data.</text>
</comment>
<evidence type="ECO:0000313" key="2">
    <source>
        <dbReference type="EMBL" id="CAB1432852.1"/>
    </source>
</evidence>
<proteinExistence type="predicted"/>
<feature type="region of interest" description="Disordered" evidence="1">
    <location>
        <begin position="15"/>
        <end position="40"/>
    </location>
</feature>
<accession>A0A9N7UM86</accession>
<dbReference type="AlphaFoldDB" id="A0A9N7UM86"/>
<organism evidence="2 3">
    <name type="scientific">Pleuronectes platessa</name>
    <name type="common">European plaice</name>
    <dbReference type="NCBI Taxonomy" id="8262"/>
    <lineage>
        <taxon>Eukaryota</taxon>
        <taxon>Metazoa</taxon>
        <taxon>Chordata</taxon>
        <taxon>Craniata</taxon>
        <taxon>Vertebrata</taxon>
        <taxon>Euteleostomi</taxon>
        <taxon>Actinopterygii</taxon>
        <taxon>Neopterygii</taxon>
        <taxon>Teleostei</taxon>
        <taxon>Neoteleostei</taxon>
        <taxon>Acanthomorphata</taxon>
        <taxon>Carangaria</taxon>
        <taxon>Pleuronectiformes</taxon>
        <taxon>Pleuronectoidei</taxon>
        <taxon>Pleuronectidae</taxon>
        <taxon>Pleuronectes</taxon>
    </lineage>
</organism>
<evidence type="ECO:0000313" key="3">
    <source>
        <dbReference type="Proteomes" id="UP001153269"/>
    </source>
</evidence>
<gene>
    <name evidence="2" type="ORF">PLEPLA_LOCUS20939</name>
</gene>
<protein>
    <submittedName>
        <fullName evidence="2">Uncharacterized protein</fullName>
    </submittedName>
</protein>
<sequence length="141" mass="15791">MALSAFIFLSSEQPVTSFSHPKNLQQDRRSTLPSMLNSSDPQAHLHWLYNRFLRSREQDDLTAAGGSSNPQKQMIPELRVNRGPAGGRVNSELKPRPPRDAGRSVDLSTGGSQDPVPSGFTPNHQTQSHWRFIKDESKEQK</sequence>
<feature type="region of interest" description="Disordered" evidence="1">
    <location>
        <begin position="59"/>
        <end position="141"/>
    </location>
</feature>